<sequence length="102" mass="11437">MFPEIHLRNSSPHYSPEETSHAGSKQAPPLGNLIPSTKLHPSQPHSKSKWANLERREQIKSLHRNGTIEKKLPERFSRGGEGRDSTSTLPPSPFLCQSPFKS</sequence>
<dbReference type="EMBL" id="BMAV01008300">
    <property type="protein sequence ID" value="GFY51761.1"/>
    <property type="molecule type" value="Genomic_DNA"/>
</dbReference>
<protein>
    <submittedName>
        <fullName evidence="2">Uncharacterized protein</fullName>
    </submittedName>
</protein>
<feature type="compositionally biased region" description="Basic and acidic residues" evidence="1">
    <location>
        <begin position="52"/>
        <end position="84"/>
    </location>
</feature>
<name>A0A8X6XHB5_9ARAC</name>
<reference evidence="2" key="1">
    <citation type="submission" date="2020-08" db="EMBL/GenBank/DDBJ databases">
        <title>Multicomponent nature underlies the extraordinary mechanical properties of spider dragline silk.</title>
        <authorList>
            <person name="Kono N."/>
            <person name="Nakamura H."/>
            <person name="Mori M."/>
            <person name="Yoshida Y."/>
            <person name="Ohtoshi R."/>
            <person name="Malay A.D."/>
            <person name="Moran D.A.P."/>
            <person name="Tomita M."/>
            <person name="Numata K."/>
            <person name="Arakawa K."/>
        </authorList>
    </citation>
    <scope>NUCLEOTIDE SEQUENCE</scope>
</reference>
<evidence type="ECO:0000256" key="1">
    <source>
        <dbReference type="SAM" id="MobiDB-lite"/>
    </source>
</evidence>
<evidence type="ECO:0000313" key="2">
    <source>
        <dbReference type="EMBL" id="GFY51761.1"/>
    </source>
</evidence>
<keyword evidence="3" id="KW-1185">Reference proteome</keyword>
<gene>
    <name evidence="2" type="ORF">TNIN_186361</name>
</gene>
<comment type="caution">
    <text evidence="2">The sequence shown here is derived from an EMBL/GenBank/DDBJ whole genome shotgun (WGS) entry which is preliminary data.</text>
</comment>
<proteinExistence type="predicted"/>
<organism evidence="2 3">
    <name type="scientific">Trichonephila inaurata madagascariensis</name>
    <dbReference type="NCBI Taxonomy" id="2747483"/>
    <lineage>
        <taxon>Eukaryota</taxon>
        <taxon>Metazoa</taxon>
        <taxon>Ecdysozoa</taxon>
        <taxon>Arthropoda</taxon>
        <taxon>Chelicerata</taxon>
        <taxon>Arachnida</taxon>
        <taxon>Araneae</taxon>
        <taxon>Araneomorphae</taxon>
        <taxon>Entelegynae</taxon>
        <taxon>Araneoidea</taxon>
        <taxon>Nephilidae</taxon>
        <taxon>Trichonephila</taxon>
        <taxon>Trichonephila inaurata</taxon>
    </lineage>
</organism>
<accession>A0A8X6XHB5</accession>
<evidence type="ECO:0000313" key="3">
    <source>
        <dbReference type="Proteomes" id="UP000886998"/>
    </source>
</evidence>
<dbReference type="Proteomes" id="UP000886998">
    <property type="component" value="Unassembled WGS sequence"/>
</dbReference>
<feature type="region of interest" description="Disordered" evidence="1">
    <location>
        <begin position="1"/>
        <end position="102"/>
    </location>
</feature>
<dbReference type="AlphaFoldDB" id="A0A8X6XHB5"/>